<feature type="transmembrane region" description="Helical" evidence="1">
    <location>
        <begin position="151"/>
        <end position="167"/>
    </location>
</feature>
<keyword evidence="1" id="KW-0472">Membrane</keyword>
<feature type="transmembrane region" description="Helical" evidence="1">
    <location>
        <begin position="205"/>
        <end position="229"/>
    </location>
</feature>
<name>A0A6S6T5Y7_9BACT</name>
<evidence type="ECO:0008006" key="3">
    <source>
        <dbReference type="Google" id="ProtNLM"/>
    </source>
</evidence>
<feature type="transmembrane region" description="Helical" evidence="1">
    <location>
        <begin position="345"/>
        <end position="363"/>
    </location>
</feature>
<evidence type="ECO:0000313" key="2">
    <source>
        <dbReference type="EMBL" id="CAA6814244.1"/>
    </source>
</evidence>
<evidence type="ECO:0000256" key="1">
    <source>
        <dbReference type="SAM" id="Phobius"/>
    </source>
</evidence>
<protein>
    <recommendedName>
        <fullName evidence="3">Glycosyltransferase RgtA/B/C/D-like domain-containing protein</fullName>
    </recommendedName>
</protein>
<dbReference type="EMBL" id="CACVAW010000061">
    <property type="protein sequence ID" value="CAA6814244.1"/>
    <property type="molecule type" value="Genomic_DNA"/>
</dbReference>
<gene>
    <name evidence="2" type="ORF">HELGO_WM8260</name>
</gene>
<organism evidence="2">
    <name type="scientific">uncultured Campylobacterales bacterium</name>
    <dbReference type="NCBI Taxonomy" id="352960"/>
    <lineage>
        <taxon>Bacteria</taxon>
        <taxon>Pseudomonadati</taxon>
        <taxon>Campylobacterota</taxon>
        <taxon>Epsilonproteobacteria</taxon>
        <taxon>Campylobacterales</taxon>
        <taxon>environmental samples</taxon>
    </lineage>
</organism>
<sequence length="555" mass="64954">MSKIKYINIFLLIALLGLLLLSVLFRYNSLDSHFSHVDDLIVPRVFNSINSSNEFIQKVNTKVELNEVSQNIIKVLYPVLKPLLFAVSVSGSSTYAPIQFVFSSFLLDEHYSYKDTLFWSRIPSFIAFIISLFLFFYVVRGINKKESKTSILFGITILASSWQFCIYSMQSQSYAIGVMAVFILFITFIRLINDDKLSNLKAFNYGIILSILMFTQYQILFFLPAFFIISGIIKFEQLKKILIIFFIQVFSFIVLYTLFLKNLVGNGLNWNVGVNKEFLFELPDGFLNIVNYSLDFFINNSYITFKSLVIFMNSSINTVVTIFFIILFFIGLFSFAKSSLVLKKSFFYFTVISFLTWISLIMMQKLTLSPTRHSLILIGFIALYVFFGFNHLLGYIRQIQLKRFFILALSVFVSFSFSFNYQKVFTHRVDKFDEKEIKSIINKHNINTIYNYNWTWNLVFMPSIMKDFEIVNSNRNIYLKKKENKDEKNIMIITHRNRLNKESIKDILRSIDINNYKDYFIKYKKEDFSDTQISISDLTKNGTNSLAIYILGVDK</sequence>
<feature type="transmembrane region" description="Helical" evidence="1">
    <location>
        <begin position="241"/>
        <end position="260"/>
    </location>
</feature>
<reference evidence="2" key="1">
    <citation type="submission" date="2020-01" db="EMBL/GenBank/DDBJ databases">
        <authorList>
            <person name="Meier V. D."/>
            <person name="Meier V D."/>
        </authorList>
    </citation>
    <scope>NUCLEOTIDE SEQUENCE</scope>
    <source>
        <strain evidence="2">HLG_WM_MAG_12</strain>
    </source>
</reference>
<feature type="transmembrane region" description="Helical" evidence="1">
    <location>
        <begin position="404"/>
        <end position="421"/>
    </location>
</feature>
<accession>A0A6S6T5Y7</accession>
<feature type="transmembrane region" description="Helical" evidence="1">
    <location>
        <begin position="118"/>
        <end position="139"/>
    </location>
</feature>
<feature type="transmembrane region" description="Helical" evidence="1">
    <location>
        <begin position="174"/>
        <end position="193"/>
    </location>
</feature>
<feature type="transmembrane region" description="Helical" evidence="1">
    <location>
        <begin position="83"/>
        <end position="106"/>
    </location>
</feature>
<keyword evidence="1" id="KW-1133">Transmembrane helix</keyword>
<keyword evidence="1" id="KW-0812">Transmembrane</keyword>
<proteinExistence type="predicted"/>
<feature type="transmembrane region" description="Helical" evidence="1">
    <location>
        <begin position="375"/>
        <end position="392"/>
    </location>
</feature>
<feature type="transmembrane region" description="Helical" evidence="1">
    <location>
        <begin position="310"/>
        <end position="333"/>
    </location>
</feature>
<dbReference type="AlphaFoldDB" id="A0A6S6T5Y7"/>